<feature type="transmembrane region" description="Helical" evidence="7">
    <location>
        <begin position="30"/>
        <end position="51"/>
    </location>
</feature>
<dbReference type="PANTHER" id="PTHR43373">
    <property type="entry name" value="NA(+)/H(+) ANTIPORTER SUBUNIT"/>
    <property type="match status" value="1"/>
</dbReference>
<reference evidence="10" key="1">
    <citation type="submission" date="2020-08" db="EMBL/GenBank/DDBJ databases">
        <title>Genome public.</title>
        <authorList>
            <person name="Liu C."/>
            <person name="Sun Q."/>
        </authorList>
    </citation>
    <scope>NUCLEOTIDE SEQUENCE</scope>
    <source>
        <strain evidence="10">BX12</strain>
    </source>
</reference>
<comment type="similarity">
    <text evidence="2">Belongs to the CPA3 antiporters (TC 2.A.63) subunit A family.</text>
</comment>
<feature type="domain" description="NADH-Ubiquinone oxidoreductase (complex I) chain 5 N-terminal" evidence="9">
    <location>
        <begin position="114"/>
        <end position="149"/>
    </location>
</feature>
<evidence type="ECO:0000256" key="7">
    <source>
        <dbReference type="SAM" id="Phobius"/>
    </source>
</evidence>
<feature type="transmembrane region" description="Helical" evidence="7">
    <location>
        <begin position="504"/>
        <end position="524"/>
    </location>
</feature>
<evidence type="ECO:0000256" key="6">
    <source>
        <dbReference type="RuleBase" id="RU000320"/>
    </source>
</evidence>
<feature type="transmembrane region" description="Helical" evidence="7">
    <location>
        <begin position="544"/>
        <end position="563"/>
    </location>
</feature>
<dbReference type="RefSeq" id="WP_187301972.1">
    <property type="nucleotide sequence ID" value="NZ_CBCTQH010000057.1"/>
</dbReference>
<proteinExistence type="inferred from homology"/>
<feature type="transmembrane region" description="Helical" evidence="7">
    <location>
        <begin position="217"/>
        <end position="242"/>
    </location>
</feature>
<feature type="transmembrane region" description="Helical" evidence="7">
    <location>
        <begin position="125"/>
        <end position="143"/>
    </location>
</feature>
<evidence type="ECO:0000256" key="5">
    <source>
        <dbReference type="ARBA" id="ARBA00023136"/>
    </source>
</evidence>
<comment type="subcellular location">
    <subcellularLocation>
        <location evidence="1">Endomembrane system</location>
        <topology evidence="1">Multi-pass membrane protein</topology>
    </subcellularLocation>
    <subcellularLocation>
        <location evidence="6">Membrane</location>
        <topology evidence="6">Multi-pass membrane protein</topology>
    </subcellularLocation>
</comment>
<dbReference type="PRINTS" id="PR01434">
    <property type="entry name" value="NADHDHGNASE5"/>
</dbReference>
<keyword evidence="5 7" id="KW-0472">Membrane</keyword>
<accession>A0A923SR02</accession>
<evidence type="ECO:0000256" key="3">
    <source>
        <dbReference type="ARBA" id="ARBA00022692"/>
    </source>
</evidence>
<evidence type="ECO:0000259" key="9">
    <source>
        <dbReference type="Pfam" id="PF00662"/>
    </source>
</evidence>
<feature type="transmembrane region" description="Helical" evidence="7">
    <location>
        <begin position="282"/>
        <end position="310"/>
    </location>
</feature>
<feature type="transmembrane region" description="Helical" evidence="7">
    <location>
        <begin position="88"/>
        <end position="105"/>
    </location>
</feature>
<feature type="transmembrane region" description="Helical" evidence="7">
    <location>
        <begin position="322"/>
        <end position="343"/>
    </location>
</feature>
<feature type="transmembrane region" description="Helical" evidence="7">
    <location>
        <begin position="6"/>
        <end position="23"/>
    </location>
</feature>
<dbReference type="GO" id="GO:0016020">
    <property type="term" value="C:membrane"/>
    <property type="evidence" value="ECO:0007669"/>
    <property type="project" value="UniProtKB-SubCell"/>
</dbReference>
<evidence type="ECO:0000256" key="4">
    <source>
        <dbReference type="ARBA" id="ARBA00022989"/>
    </source>
</evidence>
<dbReference type="EMBL" id="JACRYT010000002">
    <property type="protein sequence ID" value="MBC6678794.1"/>
    <property type="molecule type" value="Genomic_DNA"/>
</dbReference>
<feature type="transmembrane region" description="Helical" evidence="7">
    <location>
        <begin position="163"/>
        <end position="179"/>
    </location>
</feature>
<evidence type="ECO:0000313" key="11">
    <source>
        <dbReference type="Proteomes" id="UP000602647"/>
    </source>
</evidence>
<dbReference type="Pfam" id="PF00662">
    <property type="entry name" value="Proton_antipo_N"/>
    <property type="match status" value="1"/>
</dbReference>
<dbReference type="Pfam" id="PF00361">
    <property type="entry name" value="Proton_antipo_M"/>
    <property type="match status" value="1"/>
</dbReference>
<comment type="caution">
    <text evidence="10">The sequence shown here is derived from an EMBL/GenBank/DDBJ whole genome shotgun (WGS) entry which is preliminary data.</text>
</comment>
<dbReference type="PANTHER" id="PTHR43373:SF1">
    <property type="entry name" value="NA(+)_H(+) ANTIPORTER SUBUNIT A"/>
    <property type="match status" value="1"/>
</dbReference>
<feature type="domain" description="NADH:quinone oxidoreductase/Mrp antiporter transmembrane" evidence="8">
    <location>
        <begin position="181"/>
        <end position="465"/>
    </location>
</feature>
<evidence type="ECO:0000259" key="8">
    <source>
        <dbReference type="Pfam" id="PF00361"/>
    </source>
</evidence>
<organism evidence="10 11">
    <name type="scientific">Zhenpiania hominis</name>
    <dbReference type="NCBI Taxonomy" id="2763644"/>
    <lineage>
        <taxon>Bacteria</taxon>
        <taxon>Bacillati</taxon>
        <taxon>Bacillota</taxon>
        <taxon>Clostridia</taxon>
        <taxon>Peptostreptococcales</taxon>
        <taxon>Anaerovoracaceae</taxon>
        <taxon>Zhenpiania</taxon>
    </lineage>
</organism>
<keyword evidence="4 7" id="KW-1133">Transmembrane helix</keyword>
<feature type="transmembrane region" description="Helical" evidence="7">
    <location>
        <begin position="420"/>
        <end position="441"/>
    </location>
</feature>
<feature type="transmembrane region" description="Helical" evidence="7">
    <location>
        <begin position="612"/>
        <end position="638"/>
    </location>
</feature>
<feature type="transmembrane region" description="Helical" evidence="7">
    <location>
        <begin position="453"/>
        <end position="472"/>
    </location>
</feature>
<evidence type="ECO:0000256" key="2">
    <source>
        <dbReference type="ARBA" id="ARBA00008483"/>
    </source>
</evidence>
<evidence type="ECO:0000313" key="10">
    <source>
        <dbReference type="EMBL" id="MBC6678794.1"/>
    </source>
</evidence>
<protein>
    <submittedName>
        <fullName evidence="10">NADH-quinone oxidoreductase subunit L</fullName>
    </submittedName>
</protein>
<dbReference type="AlphaFoldDB" id="A0A923SR02"/>
<feature type="transmembrane region" description="Helical" evidence="7">
    <location>
        <begin position="350"/>
        <end position="369"/>
    </location>
</feature>
<dbReference type="InterPro" id="IPR001516">
    <property type="entry name" value="Proton_antipo_N"/>
</dbReference>
<gene>
    <name evidence="10" type="ORF">H9L42_03005</name>
</gene>
<name>A0A923SR02_9FIRM</name>
<feature type="transmembrane region" description="Helical" evidence="7">
    <location>
        <begin position="63"/>
        <end position="81"/>
    </location>
</feature>
<keyword evidence="3 6" id="KW-0812">Transmembrane</keyword>
<evidence type="ECO:0000256" key="1">
    <source>
        <dbReference type="ARBA" id="ARBA00004127"/>
    </source>
</evidence>
<sequence>MGTIFFLILFPLVVAFVLLVVKADAARGAIVKFAAIVIAAASIYLAVQYFRTGDQYFDFHNEAVNYIMMVIEALLAIYIIITGIRHKKYLASVFAIIQTPLLIWFELTKGHHIEVVSNMYIDRLSVIMVLIIGIIGTLICVYALGYMKDFQHHHAGEKDRRPWFFFVMFLFLAAMFGLVTSNNLIWMYFFWEITSLSSFFLIGYTKTKEATNNAFRALIMNLLGGLGFAVGILILGFVYNTLELSTMIAYGTMYSGIMAIPAAFLAFAGITKAAQMPFNSWLLGAMVAPTPTSALLHSSTMVKAGVFLIIKLAPCLGMGNFAGLMVMTVGGVTFLLASFAAISQSNGKKVLAYSTVANLGLIVACGGVGTAGAVWAGIMLIIFHAITKSLLFLCVGTAEHNIGSRDIEDMDGLFGRMPRLAAFMMIGISAMFLAPFGMLIAKWASMTAFADSGNILLVGVICFGSAATAFYWTKWLGKMSAIVANTENIQQNVHKEEWFVQGTLVVLTIAAVLAFPIISSGMLVPYLEGVFGGLSSMALSADNMIIMCIMVAVVLLLIVFFFGRTKKKIVPIYLAGANEGDNLRFHGSMDKPVTMSLRNWHMERYFGERKMNIIGCTVSAVVIIAGLGLMIGSLVTIVTGGAM</sequence>
<dbReference type="InterPro" id="IPR001750">
    <property type="entry name" value="ND/Mrp_TM"/>
</dbReference>
<dbReference type="Proteomes" id="UP000602647">
    <property type="component" value="Unassembled WGS sequence"/>
</dbReference>
<keyword evidence="11" id="KW-1185">Reference proteome</keyword>
<feature type="transmembrane region" description="Helical" evidence="7">
    <location>
        <begin position="375"/>
        <end position="399"/>
    </location>
</feature>
<feature type="transmembrane region" description="Helical" evidence="7">
    <location>
        <begin position="185"/>
        <end position="205"/>
    </location>
</feature>
<feature type="transmembrane region" description="Helical" evidence="7">
    <location>
        <begin position="248"/>
        <end position="270"/>
    </location>
</feature>
<dbReference type="InterPro" id="IPR050616">
    <property type="entry name" value="CPA3_Na-H_Antiporter_A"/>
</dbReference>
<dbReference type="GO" id="GO:0012505">
    <property type="term" value="C:endomembrane system"/>
    <property type="evidence" value="ECO:0007669"/>
    <property type="project" value="UniProtKB-SubCell"/>
</dbReference>